<evidence type="ECO:0000313" key="2">
    <source>
        <dbReference type="EMBL" id="GIG42782.1"/>
    </source>
</evidence>
<dbReference type="InterPro" id="IPR046366">
    <property type="entry name" value="MPAB"/>
</dbReference>
<comment type="caution">
    <text evidence="2">The sequence shown here is derived from an EMBL/GenBank/DDBJ whole genome shotgun (WGS) entry which is preliminary data.</text>
</comment>
<dbReference type="Pfam" id="PF09995">
    <property type="entry name" value="MPAB_Lcp_cat"/>
    <property type="match status" value="1"/>
</dbReference>
<proteinExistence type="predicted"/>
<dbReference type="RefSeq" id="WP_203844659.1">
    <property type="nucleotide sequence ID" value="NZ_BAAAVW010000002.1"/>
</dbReference>
<keyword evidence="3" id="KW-1185">Reference proteome</keyword>
<evidence type="ECO:0000313" key="3">
    <source>
        <dbReference type="Proteomes" id="UP000660611"/>
    </source>
</evidence>
<dbReference type="InterPro" id="IPR018713">
    <property type="entry name" value="MPAB/Lcp_cat_dom"/>
</dbReference>
<dbReference type="GO" id="GO:0016491">
    <property type="term" value="F:oxidoreductase activity"/>
    <property type="evidence" value="ECO:0007669"/>
    <property type="project" value="InterPro"/>
</dbReference>
<feature type="domain" description="ER-bound oxygenase mpaB/mpaB'/Rubber oxygenase catalytic" evidence="1">
    <location>
        <begin position="52"/>
        <end position="243"/>
    </location>
</feature>
<name>A0A919PG72_9ACTN</name>
<reference evidence="2" key="1">
    <citation type="submission" date="2021-01" db="EMBL/GenBank/DDBJ databases">
        <title>Whole genome shotgun sequence of Dactylosporangium siamense NBRC 106093.</title>
        <authorList>
            <person name="Komaki H."/>
            <person name="Tamura T."/>
        </authorList>
    </citation>
    <scope>NUCLEOTIDE SEQUENCE</scope>
    <source>
        <strain evidence="2">NBRC 106093</strain>
    </source>
</reference>
<dbReference type="AlphaFoldDB" id="A0A919PG72"/>
<dbReference type="Proteomes" id="UP000660611">
    <property type="component" value="Unassembled WGS sequence"/>
</dbReference>
<dbReference type="PANTHER" id="PTHR36124">
    <property type="match status" value="1"/>
</dbReference>
<dbReference type="PANTHER" id="PTHR36124:SF1">
    <property type="entry name" value="ER-BOUND OXYGENASE MPAB_MPAB'_RUBBER OXYGENASE CATALYTIC DOMAIN-CONTAINING PROTEIN"/>
    <property type="match status" value="1"/>
</dbReference>
<sequence>MRGIRRGRYDNLRRIQGSDPGTDYLLIHQLTLREEFPWDMRMAFNLAFNRSFALPRVAEGLVRTGRVLTEPRRRADDTGIIMYEILLHGFEHPRGRLALRLLNEAHHNVAADPADSVYVLAALVVVPMRWLQRYGWRTPDEHEREAAARYYREVGLRMGIRDIPSGYGAFEAWFDAYEAAHLRHSPEAERIERVTRELLRGRVPKPLRGVADALIAALYDPPLRRAYAVPDPPAWARTGLHVALRARALLLRLARPRTTPLFADGIVTKSYPDGYDLAKLRQRSS</sequence>
<dbReference type="EMBL" id="BONQ01000017">
    <property type="protein sequence ID" value="GIG42782.1"/>
    <property type="molecule type" value="Genomic_DNA"/>
</dbReference>
<evidence type="ECO:0000259" key="1">
    <source>
        <dbReference type="Pfam" id="PF09995"/>
    </source>
</evidence>
<protein>
    <submittedName>
        <fullName evidence="2">Peptidase</fullName>
    </submittedName>
</protein>
<organism evidence="2 3">
    <name type="scientific">Dactylosporangium siamense</name>
    <dbReference type="NCBI Taxonomy" id="685454"/>
    <lineage>
        <taxon>Bacteria</taxon>
        <taxon>Bacillati</taxon>
        <taxon>Actinomycetota</taxon>
        <taxon>Actinomycetes</taxon>
        <taxon>Micromonosporales</taxon>
        <taxon>Micromonosporaceae</taxon>
        <taxon>Dactylosporangium</taxon>
    </lineage>
</organism>
<gene>
    <name evidence="2" type="ORF">Dsi01nite_008230</name>
</gene>
<accession>A0A919PG72</accession>